<dbReference type="InterPro" id="IPR051454">
    <property type="entry name" value="RNA/ubiquinone_mod_enzymes"/>
</dbReference>
<feature type="domain" description="Peptidase family U32 C-terminal" evidence="4">
    <location>
        <begin position="350"/>
        <end position="438"/>
    </location>
</feature>
<accession>A0A2M6K8K2</accession>
<reference evidence="5 6" key="1">
    <citation type="submission" date="2017-09" db="EMBL/GenBank/DDBJ databases">
        <title>Depth-based differentiation of microbial function through sediment-hosted aquifers and enrichment of novel symbionts in the deep terrestrial subsurface.</title>
        <authorList>
            <person name="Probst A.J."/>
            <person name="Ladd B."/>
            <person name="Jarett J.K."/>
            <person name="Geller-Mcgrath D.E."/>
            <person name="Sieber C.M."/>
            <person name="Emerson J.B."/>
            <person name="Anantharaman K."/>
            <person name="Thomas B.C."/>
            <person name="Malmstrom R."/>
            <person name="Stieglmeier M."/>
            <person name="Klingl A."/>
            <person name="Woyke T."/>
            <person name="Ryan C.M."/>
            <person name="Banfield J.F."/>
        </authorList>
    </citation>
    <scope>NUCLEOTIDE SEQUENCE [LARGE SCALE GENOMIC DNA]</scope>
    <source>
        <strain evidence="5">CG11_big_fil_rev_8_21_14_0_20_39_10</strain>
    </source>
</reference>
<dbReference type="GO" id="GO:0006508">
    <property type="term" value="P:proteolysis"/>
    <property type="evidence" value="ECO:0007669"/>
    <property type="project" value="UniProtKB-KW"/>
</dbReference>
<keyword evidence="2" id="KW-0378">Hydrolase</keyword>
<evidence type="ECO:0000256" key="3">
    <source>
        <dbReference type="ARBA" id="ARBA00038374"/>
    </source>
</evidence>
<dbReference type="Gene3D" id="2.40.30.10">
    <property type="entry name" value="Translation factors"/>
    <property type="match status" value="1"/>
</dbReference>
<dbReference type="Pfam" id="PF16325">
    <property type="entry name" value="Peptidase_U32_C"/>
    <property type="match status" value="1"/>
</dbReference>
<evidence type="ECO:0000313" key="6">
    <source>
        <dbReference type="Proteomes" id="UP000230869"/>
    </source>
</evidence>
<dbReference type="GO" id="GO:0008233">
    <property type="term" value="F:peptidase activity"/>
    <property type="evidence" value="ECO:0007669"/>
    <property type="project" value="UniProtKB-KW"/>
</dbReference>
<dbReference type="AlphaFoldDB" id="A0A2M6K8K2"/>
<proteinExistence type="inferred from homology"/>
<dbReference type="EMBL" id="PCWW01000054">
    <property type="protein sequence ID" value="PIR13155.1"/>
    <property type="molecule type" value="Genomic_DNA"/>
</dbReference>
<evidence type="ECO:0000259" key="4">
    <source>
        <dbReference type="Pfam" id="PF16325"/>
    </source>
</evidence>
<protein>
    <submittedName>
        <fullName evidence="5">Peptidase U32</fullName>
    </submittedName>
</protein>
<gene>
    <name evidence="5" type="ORF">COV49_03170</name>
</gene>
<keyword evidence="1" id="KW-0645">Protease</keyword>
<dbReference type="PANTHER" id="PTHR30217:SF6">
    <property type="entry name" value="TRNA HYDROXYLATION PROTEIN P"/>
    <property type="match status" value="1"/>
</dbReference>
<evidence type="ECO:0000313" key="5">
    <source>
        <dbReference type="EMBL" id="PIR13155.1"/>
    </source>
</evidence>
<dbReference type="Pfam" id="PF01136">
    <property type="entry name" value="Peptidase_U32"/>
    <property type="match status" value="1"/>
</dbReference>
<name>A0A2M6K8K2_9BACT</name>
<sequence>MDNIKIKKPELVAPAGNLDKMKTAFAFGADAVYLGVPDFSLRKRINDFTLAKIREAVKYAHKLEKRIYVTINIFAHNQHLKKLPKYIEELKKLKVDGLIISDPGILTIVKKVWSKAKIHLSTQANCTNWQSAKFWHKQGVKRIILGRETTLAEIKEIRKKVPEVELEYFVHGAMCMAYSGRCFLSKYFAGRSGNLGDCAQPCRWEYALTHGPFPVRSSRERGAMKNKINELLITAEGHEDKELRLIEDERGSYILNSKDLCLIEHLNDLAKVGVSAFKIEGRAKSIYYQACAAGIYSYVTYNIERTTKKELAFLKKELEEKLVNRGYTTGFLLGEKADQNIDESHKQCGWEFCGVVLKSKKLEVKSKNLFEVLVKVHNTIKVGDTIEIVKPKYDIIKISLKKIWDAESGKEIKEAHGGQGKVVALEMDEEIPEFSVIRRKSNRHK</sequence>
<dbReference type="PANTHER" id="PTHR30217">
    <property type="entry name" value="PEPTIDASE U32 FAMILY"/>
    <property type="match status" value="1"/>
</dbReference>
<organism evidence="5 6">
    <name type="scientific">Candidatus Falkowbacteria bacterium CG11_big_fil_rev_8_21_14_0_20_39_10</name>
    <dbReference type="NCBI Taxonomy" id="1974570"/>
    <lineage>
        <taxon>Bacteria</taxon>
        <taxon>Candidatus Falkowiibacteriota</taxon>
    </lineage>
</organism>
<dbReference type="InterPro" id="IPR032525">
    <property type="entry name" value="Peptidase_U32_C"/>
</dbReference>
<comment type="caution">
    <text evidence="5">The sequence shown here is derived from an EMBL/GenBank/DDBJ whole genome shotgun (WGS) entry which is preliminary data.</text>
</comment>
<evidence type="ECO:0000256" key="1">
    <source>
        <dbReference type="ARBA" id="ARBA00022670"/>
    </source>
</evidence>
<evidence type="ECO:0000256" key="2">
    <source>
        <dbReference type="ARBA" id="ARBA00022801"/>
    </source>
</evidence>
<dbReference type="Proteomes" id="UP000230869">
    <property type="component" value="Unassembled WGS sequence"/>
</dbReference>
<dbReference type="InterPro" id="IPR001539">
    <property type="entry name" value="Peptidase_U32"/>
</dbReference>
<dbReference type="PROSITE" id="PS01276">
    <property type="entry name" value="PEPTIDASE_U32"/>
    <property type="match status" value="1"/>
</dbReference>
<comment type="similarity">
    <text evidence="3">Belongs to the peptidase U32 family.</text>
</comment>